<feature type="domain" description="N-acetyltransferase" evidence="1">
    <location>
        <begin position="134"/>
        <end position="269"/>
    </location>
</feature>
<dbReference type="KEGG" id="bko:CKF48_06910"/>
<sequence>MTKQLAKFIADLNQLDKHHIGYCGEKEEDILHDIQEIKPYFITYEYEGEIEAAIGLDIDEADRSAEVWGPFAKNHEVKKDLWNQVVNSYENKLQQLSFFVNEKNNSTLHFLQSINATHQGNHAILAAKRGIFQNICHSYHEQYRNDFLLLHEATFPQTYLSGEEILKLLDQHHKLLLLTENGQLQGYVYLEAAPHFGEGQIEFLAVCPKARKKGRGRQLIEAALETLFQFENIDKITLCVSLDNHQAIKLYQSAGFELSARLKLFSYQF</sequence>
<keyword evidence="3" id="KW-1185">Reference proteome</keyword>
<evidence type="ECO:0000259" key="1">
    <source>
        <dbReference type="PROSITE" id="PS51186"/>
    </source>
</evidence>
<dbReference type="PANTHER" id="PTHR43617">
    <property type="entry name" value="L-AMINO ACID N-ACETYLTRANSFERASE"/>
    <property type="match status" value="1"/>
</dbReference>
<reference evidence="2 3" key="1">
    <citation type="submission" date="2017-08" db="EMBL/GenBank/DDBJ databases">
        <title>Complete Genome Sequence of Bacillus kochii Oregon-R-modENCODE STRAIN BDGP4, isolated from Drosophila melanogaster gut.</title>
        <authorList>
            <person name="Wan K.H."/>
            <person name="Yu C."/>
            <person name="Park S."/>
            <person name="Hammonds A.S."/>
            <person name="Booth B.W."/>
            <person name="Celniker S.E."/>
        </authorList>
    </citation>
    <scope>NUCLEOTIDE SEQUENCE [LARGE SCALE GENOMIC DNA]</scope>
    <source>
        <strain evidence="2 3">BDGP4</strain>
    </source>
</reference>
<dbReference type="RefSeq" id="WP_095370659.1">
    <property type="nucleotide sequence ID" value="NZ_CP022983.1"/>
</dbReference>
<dbReference type="Proteomes" id="UP000215137">
    <property type="component" value="Chromosome"/>
</dbReference>
<dbReference type="AlphaFoldDB" id="A0A248TFU3"/>
<dbReference type="InterPro" id="IPR000182">
    <property type="entry name" value="GNAT_dom"/>
</dbReference>
<dbReference type="InterPro" id="IPR050276">
    <property type="entry name" value="MshD_Acetyltransferase"/>
</dbReference>
<dbReference type="OrthoDB" id="87299at2"/>
<evidence type="ECO:0000313" key="3">
    <source>
        <dbReference type="Proteomes" id="UP000215137"/>
    </source>
</evidence>
<dbReference type="SUPFAM" id="SSF55729">
    <property type="entry name" value="Acyl-CoA N-acyltransferases (Nat)"/>
    <property type="match status" value="1"/>
</dbReference>
<dbReference type="Gene3D" id="3.40.630.30">
    <property type="match status" value="1"/>
</dbReference>
<name>A0A248TFU3_9BACI</name>
<dbReference type="EMBL" id="CP022983">
    <property type="protein sequence ID" value="ASV67084.1"/>
    <property type="molecule type" value="Genomic_DNA"/>
</dbReference>
<dbReference type="PROSITE" id="PS51186">
    <property type="entry name" value="GNAT"/>
    <property type="match status" value="1"/>
</dbReference>
<dbReference type="InterPro" id="IPR016181">
    <property type="entry name" value="Acyl_CoA_acyltransferase"/>
</dbReference>
<dbReference type="Pfam" id="PF00583">
    <property type="entry name" value="Acetyltransf_1"/>
    <property type="match status" value="1"/>
</dbReference>
<gene>
    <name evidence="2" type="ORF">CKF48_06910</name>
</gene>
<accession>A0A248TFU3</accession>
<dbReference type="GO" id="GO:0016747">
    <property type="term" value="F:acyltransferase activity, transferring groups other than amino-acyl groups"/>
    <property type="evidence" value="ECO:0007669"/>
    <property type="project" value="InterPro"/>
</dbReference>
<proteinExistence type="predicted"/>
<organism evidence="2 3">
    <name type="scientific">Cytobacillus kochii</name>
    <dbReference type="NCBI Taxonomy" id="859143"/>
    <lineage>
        <taxon>Bacteria</taxon>
        <taxon>Bacillati</taxon>
        <taxon>Bacillota</taxon>
        <taxon>Bacilli</taxon>
        <taxon>Bacillales</taxon>
        <taxon>Bacillaceae</taxon>
        <taxon>Cytobacillus</taxon>
    </lineage>
</organism>
<evidence type="ECO:0000313" key="2">
    <source>
        <dbReference type="EMBL" id="ASV67084.1"/>
    </source>
</evidence>
<protein>
    <recommendedName>
        <fullName evidence="1">N-acetyltransferase domain-containing protein</fullName>
    </recommendedName>
</protein>
<dbReference type="CDD" id="cd04301">
    <property type="entry name" value="NAT_SF"/>
    <property type="match status" value="1"/>
</dbReference>